<sequence length="125" mass="13547">MDAPATPGTWRYGTQGSDTEAGFWSPTNAPMVRLVCITATRNLALSLPQSGAARPLVTIRTETATRTVEARPGDRDMIIPLYPQDPLLDAMALSKGRFAVETDGQSPLYLPAWAEVSRVIEDCRG</sequence>
<name>A0A1M7S1H1_9SPHN</name>
<organism evidence="1 2">
    <name type="scientific">Erythrobacter sanguineus</name>
    <dbReference type="NCBI Taxonomy" id="198312"/>
    <lineage>
        <taxon>Bacteria</taxon>
        <taxon>Pseudomonadati</taxon>
        <taxon>Pseudomonadota</taxon>
        <taxon>Alphaproteobacteria</taxon>
        <taxon>Sphingomonadales</taxon>
        <taxon>Erythrobacteraceae</taxon>
        <taxon>Erythrobacter/Porphyrobacter group</taxon>
        <taxon>Erythrobacter</taxon>
    </lineage>
</organism>
<dbReference type="STRING" id="198312.SAMN02745193_00745"/>
<proteinExistence type="predicted"/>
<dbReference type="Proteomes" id="UP000184391">
    <property type="component" value="Unassembled WGS sequence"/>
</dbReference>
<evidence type="ECO:0000313" key="1">
    <source>
        <dbReference type="EMBL" id="SHN52296.1"/>
    </source>
</evidence>
<evidence type="ECO:0000313" key="2">
    <source>
        <dbReference type="Proteomes" id="UP000184391"/>
    </source>
</evidence>
<dbReference type="EMBL" id="FRDF01000004">
    <property type="protein sequence ID" value="SHN52296.1"/>
    <property type="molecule type" value="Genomic_DNA"/>
</dbReference>
<accession>A0A1M7S1H1</accession>
<dbReference type="AlphaFoldDB" id="A0A1M7S1H1"/>
<reference evidence="2" key="1">
    <citation type="submission" date="2016-12" db="EMBL/GenBank/DDBJ databases">
        <authorList>
            <person name="Varghese N."/>
            <person name="Submissions S."/>
        </authorList>
    </citation>
    <scope>NUCLEOTIDE SEQUENCE [LARGE SCALE GENOMIC DNA]</scope>
    <source>
        <strain evidence="2">DSM 11032</strain>
    </source>
</reference>
<protein>
    <submittedName>
        <fullName evidence="1">Uncharacterized protein</fullName>
    </submittedName>
</protein>
<gene>
    <name evidence="1" type="ORF">SAMN02745193_00745</name>
</gene>
<keyword evidence="2" id="KW-1185">Reference proteome</keyword>